<dbReference type="EMBL" id="MLFT02000012">
    <property type="protein sequence ID" value="PHT31003.1"/>
    <property type="molecule type" value="Genomic_DNA"/>
</dbReference>
<dbReference type="STRING" id="33114.A0A2G2VDF2"/>
<evidence type="ECO:0000256" key="2">
    <source>
        <dbReference type="SAM" id="MobiDB-lite"/>
    </source>
</evidence>
<feature type="region of interest" description="Disordered" evidence="2">
    <location>
        <begin position="119"/>
        <end position="186"/>
    </location>
</feature>
<gene>
    <name evidence="3" type="ORF">CQW23_27340</name>
</gene>
<accession>A0A2G2VDF2</accession>
<sequence>MTGHRVNRRFGWDFHRLPDEHEIDEKLGIKLKQENIALKEKLKILEEKLAKSEEENKELNDYIRKNYTSSLGDMLHESLKDDFSWLDANMDSIFSDCRGPPYVADPGSSDPSLAAVEVPPSVADPGSSDPSLAPVEVPIDVGQSDPRAPAHTGPVRRRADRIPRTYDDAVPSDSDSEDDDSDDPDMDRFYHFLFGL</sequence>
<reference evidence="4" key="2">
    <citation type="journal article" date="2017" name="J. Anim. Genet.">
        <title>Multiple reference genome sequences of hot pepper reveal the massive evolution of plant disease resistance genes by retroduplication.</title>
        <authorList>
            <person name="Kim S."/>
            <person name="Park J."/>
            <person name="Yeom S.-I."/>
            <person name="Kim Y.-M."/>
            <person name="Seo E."/>
            <person name="Kim K.-T."/>
            <person name="Kim M.-S."/>
            <person name="Lee J.M."/>
            <person name="Cheong K."/>
            <person name="Shin H.-S."/>
            <person name="Kim S.-B."/>
            <person name="Han K."/>
            <person name="Lee J."/>
            <person name="Park M."/>
            <person name="Lee H.-A."/>
            <person name="Lee H.-Y."/>
            <person name="Lee Y."/>
            <person name="Oh S."/>
            <person name="Lee J.H."/>
            <person name="Choi E."/>
            <person name="Choi E."/>
            <person name="Lee S.E."/>
            <person name="Jeon J."/>
            <person name="Kim H."/>
            <person name="Choi G."/>
            <person name="Song H."/>
            <person name="Lee J."/>
            <person name="Lee S.-C."/>
            <person name="Kwon J.-K."/>
            <person name="Lee H.-Y."/>
            <person name="Koo N."/>
            <person name="Hong Y."/>
            <person name="Kim R.W."/>
            <person name="Kang W.-H."/>
            <person name="Huh J.H."/>
            <person name="Kang B.-C."/>
            <person name="Yang T.-J."/>
            <person name="Lee Y.-H."/>
            <person name="Bennetzen J.L."/>
            <person name="Choi D."/>
        </authorList>
    </citation>
    <scope>NUCLEOTIDE SEQUENCE [LARGE SCALE GENOMIC DNA]</scope>
    <source>
        <strain evidence="4">cv. PBC81</strain>
    </source>
</reference>
<protein>
    <submittedName>
        <fullName evidence="3">Uncharacterized protein</fullName>
    </submittedName>
</protein>
<feature type="coiled-coil region" evidence="1">
    <location>
        <begin position="28"/>
        <end position="65"/>
    </location>
</feature>
<name>A0A2G2VDF2_CAPBA</name>
<evidence type="ECO:0000313" key="4">
    <source>
        <dbReference type="Proteomes" id="UP000224567"/>
    </source>
</evidence>
<keyword evidence="1" id="KW-0175">Coiled coil</keyword>
<evidence type="ECO:0000313" key="3">
    <source>
        <dbReference type="EMBL" id="PHT31003.1"/>
    </source>
</evidence>
<dbReference type="AlphaFoldDB" id="A0A2G2VDF2"/>
<proteinExistence type="predicted"/>
<comment type="caution">
    <text evidence="3">The sequence shown here is derived from an EMBL/GenBank/DDBJ whole genome shotgun (WGS) entry which is preliminary data.</text>
</comment>
<organism evidence="3 4">
    <name type="scientific">Capsicum baccatum</name>
    <name type="common">Peruvian pepper</name>
    <dbReference type="NCBI Taxonomy" id="33114"/>
    <lineage>
        <taxon>Eukaryota</taxon>
        <taxon>Viridiplantae</taxon>
        <taxon>Streptophyta</taxon>
        <taxon>Embryophyta</taxon>
        <taxon>Tracheophyta</taxon>
        <taxon>Spermatophyta</taxon>
        <taxon>Magnoliopsida</taxon>
        <taxon>eudicotyledons</taxon>
        <taxon>Gunneridae</taxon>
        <taxon>Pentapetalae</taxon>
        <taxon>asterids</taxon>
        <taxon>lamiids</taxon>
        <taxon>Solanales</taxon>
        <taxon>Solanaceae</taxon>
        <taxon>Solanoideae</taxon>
        <taxon>Capsiceae</taxon>
        <taxon>Capsicum</taxon>
    </lineage>
</organism>
<dbReference type="Proteomes" id="UP000224567">
    <property type="component" value="Unassembled WGS sequence"/>
</dbReference>
<feature type="compositionally biased region" description="Acidic residues" evidence="2">
    <location>
        <begin position="174"/>
        <end position="185"/>
    </location>
</feature>
<evidence type="ECO:0000256" key="1">
    <source>
        <dbReference type="SAM" id="Coils"/>
    </source>
</evidence>
<dbReference type="OrthoDB" id="1706657at2759"/>
<reference evidence="3 4" key="1">
    <citation type="journal article" date="2017" name="Genome Biol.">
        <title>New reference genome sequences of hot pepper reveal the massive evolution of plant disease-resistance genes by retroduplication.</title>
        <authorList>
            <person name="Kim S."/>
            <person name="Park J."/>
            <person name="Yeom S.I."/>
            <person name="Kim Y.M."/>
            <person name="Seo E."/>
            <person name="Kim K.T."/>
            <person name="Kim M.S."/>
            <person name="Lee J.M."/>
            <person name="Cheong K."/>
            <person name="Shin H.S."/>
            <person name="Kim S.B."/>
            <person name="Han K."/>
            <person name="Lee J."/>
            <person name="Park M."/>
            <person name="Lee H.A."/>
            <person name="Lee H.Y."/>
            <person name="Lee Y."/>
            <person name="Oh S."/>
            <person name="Lee J.H."/>
            <person name="Choi E."/>
            <person name="Choi E."/>
            <person name="Lee S.E."/>
            <person name="Jeon J."/>
            <person name="Kim H."/>
            <person name="Choi G."/>
            <person name="Song H."/>
            <person name="Lee J."/>
            <person name="Lee S.C."/>
            <person name="Kwon J.K."/>
            <person name="Lee H.Y."/>
            <person name="Koo N."/>
            <person name="Hong Y."/>
            <person name="Kim R.W."/>
            <person name="Kang W.H."/>
            <person name="Huh J.H."/>
            <person name="Kang B.C."/>
            <person name="Yang T.J."/>
            <person name="Lee Y.H."/>
            <person name="Bennetzen J.L."/>
            <person name="Choi D."/>
        </authorList>
    </citation>
    <scope>NUCLEOTIDE SEQUENCE [LARGE SCALE GENOMIC DNA]</scope>
    <source>
        <strain evidence="4">cv. PBC81</strain>
    </source>
</reference>
<keyword evidence="4" id="KW-1185">Reference proteome</keyword>